<dbReference type="KEGG" id="cthi:THC_0014"/>
<accession>A0A0U5BV22</accession>
<dbReference type="InterPro" id="IPR052539">
    <property type="entry name" value="MGD_biosynthesis_adapter"/>
</dbReference>
<feature type="domain" description="Molybdopterin-guanine dinucleotide biosynthesis protein B (MobB)" evidence="1">
    <location>
        <begin position="4"/>
        <end position="126"/>
    </location>
</feature>
<dbReference type="InterPro" id="IPR004435">
    <property type="entry name" value="MobB_dom"/>
</dbReference>
<keyword evidence="3" id="KW-1185">Reference proteome</keyword>
<evidence type="ECO:0000313" key="2">
    <source>
        <dbReference type="EMBL" id="BAU22421.1"/>
    </source>
</evidence>
<evidence type="ECO:0000313" key="3">
    <source>
        <dbReference type="Proteomes" id="UP000068196"/>
    </source>
</evidence>
<dbReference type="STRING" id="1653476.THC_0014"/>
<dbReference type="Pfam" id="PF03205">
    <property type="entry name" value="MobB"/>
    <property type="match status" value="1"/>
</dbReference>
<dbReference type="Gene3D" id="3.40.50.300">
    <property type="entry name" value="P-loop containing nucleotide triphosphate hydrolases"/>
    <property type="match status" value="1"/>
</dbReference>
<dbReference type="SUPFAM" id="SSF52540">
    <property type="entry name" value="P-loop containing nucleoside triphosphate hydrolases"/>
    <property type="match status" value="1"/>
</dbReference>
<organism evidence="2 3">
    <name type="scientific">Caldimicrobium thiodismutans</name>
    <dbReference type="NCBI Taxonomy" id="1653476"/>
    <lineage>
        <taxon>Bacteria</taxon>
        <taxon>Pseudomonadati</taxon>
        <taxon>Thermodesulfobacteriota</taxon>
        <taxon>Thermodesulfobacteria</taxon>
        <taxon>Thermodesulfobacteriales</taxon>
        <taxon>Thermodesulfobacteriaceae</taxon>
        <taxon>Caldimicrobium</taxon>
    </lineage>
</organism>
<dbReference type="GO" id="GO:0005525">
    <property type="term" value="F:GTP binding"/>
    <property type="evidence" value="ECO:0007669"/>
    <property type="project" value="InterPro"/>
</dbReference>
<dbReference type="RefSeq" id="WP_068511536.1">
    <property type="nucleotide sequence ID" value="NZ_AP014945.1"/>
</dbReference>
<sequence>MPLILSLCGHHNSGKTTLGTFLVQELIKDGYKVGVVKSTKEEGALTDKPGTDTWRYRRAGAYKVCLFQKDLVTLYLPSFCKSQDFLEYLRYLFYDCDLLLLEGFKYLGGISKIWVLSKGEDPEEIKKNLSMVELIVDSSEKDRTLEYVKKKLEVKSKTEVSLWVNEGEITLKPFIQDILKNLILGFLRGLKGVPEEVYQIEVKIKKK</sequence>
<reference evidence="2 3" key="1">
    <citation type="journal article" date="2016" name="Int. J. Syst. Evol. Microbiol.">
        <title>Caldimicrobium thiodismutans sp. nov., a sulfur-disproportionating bacterium isolated from a hot spring, and emended description of the genus Caldimicrobium.</title>
        <authorList>
            <person name="Kojima H."/>
            <person name="Umezawa K."/>
            <person name="Fukui M."/>
        </authorList>
    </citation>
    <scope>NUCLEOTIDE SEQUENCE [LARGE SCALE GENOMIC DNA]</scope>
    <source>
        <strain evidence="2 3">TF1</strain>
    </source>
</reference>
<dbReference type="PANTHER" id="PTHR40072">
    <property type="entry name" value="MOLYBDOPTERIN-GUANINE DINUCLEOTIDE BIOSYNTHESIS ADAPTER PROTEIN-RELATED"/>
    <property type="match status" value="1"/>
</dbReference>
<evidence type="ECO:0000259" key="1">
    <source>
        <dbReference type="Pfam" id="PF03205"/>
    </source>
</evidence>
<dbReference type="InterPro" id="IPR027417">
    <property type="entry name" value="P-loop_NTPase"/>
</dbReference>
<dbReference type="EMBL" id="AP014945">
    <property type="protein sequence ID" value="BAU22421.1"/>
    <property type="molecule type" value="Genomic_DNA"/>
</dbReference>
<dbReference type="GO" id="GO:0006777">
    <property type="term" value="P:Mo-molybdopterin cofactor biosynthetic process"/>
    <property type="evidence" value="ECO:0007669"/>
    <property type="project" value="InterPro"/>
</dbReference>
<dbReference type="Proteomes" id="UP000068196">
    <property type="component" value="Chromosome"/>
</dbReference>
<dbReference type="OrthoDB" id="9786803at2"/>
<gene>
    <name evidence="2" type="ORF">THC_0014</name>
</gene>
<proteinExistence type="predicted"/>
<reference evidence="3" key="2">
    <citation type="journal article" date="2016" name="Int. J. Syst. Evol. Microbiol.">
        <title>Caldimicrobium thiodismutans sp. nov., a sulfur-disproportionating bacterium isolated from a hot spring.</title>
        <authorList>
            <person name="Kojima H."/>
            <person name="Umezawa K."/>
            <person name="Fukui M."/>
        </authorList>
    </citation>
    <scope>NUCLEOTIDE SEQUENCE [LARGE SCALE GENOMIC DNA]</scope>
    <source>
        <strain evidence="3">TF1</strain>
    </source>
</reference>
<protein>
    <submittedName>
        <fullName evidence="2">Molybdopterin-guanine dinucleotide biosynthesis protein MobB</fullName>
    </submittedName>
</protein>
<name>A0A0U5BV22_9BACT</name>
<dbReference type="PANTHER" id="PTHR40072:SF1">
    <property type="entry name" value="MOLYBDOPTERIN-GUANINE DINUCLEOTIDE BIOSYNTHESIS ADAPTER PROTEIN"/>
    <property type="match status" value="1"/>
</dbReference>
<dbReference type="AlphaFoldDB" id="A0A0U5BV22"/>